<evidence type="ECO:0000259" key="7">
    <source>
        <dbReference type="Pfam" id="PF04998"/>
    </source>
</evidence>
<name>A0ABU6YZP9_9FABA</name>
<evidence type="ECO:0000256" key="2">
    <source>
        <dbReference type="ARBA" id="ARBA00022478"/>
    </source>
</evidence>
<reference evidence="8 9" key="1">
    <citation type="journal article" date="2023" name="Plants (Basel)">
        <title>Bridging the Gap: Combining Genomics and Transcriptomics Approaches to Understand Stylosanthes scabra, an Orphan Legume from the Brazilian Caatinga.</title>
        <authorList>
            <person name="Ferreira-Neto J.R.C."/>
            <person name="da Silva M.D."/>
            <person name="Binneck E."/>
            <person name="de Melo N.F."/>
            <person name="da Silva R.H."/>
            <person name="de Melo A.L.T.M."/>
            <person name="Pandolfi V."/>
            <person name="Bustamante F.O."/>
            <person name="Brasileiro-Vidal A.C."/>
            <person name="Benko-Iseppon A.M."/>
        </authorList>
    </citation>
    <scope>NUCLEOTIDE SEQUENCE [LARGE SCALE GENOMIC DNA]</scope>
    <source>
        <tissue evidence="8">Leaves</tissue>
    </source>
</reference>
<dbReference type="InterPro" id="IPR038593">
    <property type="entry name" value="RNA_pol_Rpb1_7_sf"/>
</dbReference>
<accession>A0ABU6YZP9</accession>
<keyword evidence="4 8" id="KW-0548">Nucleotidyltransferase</keyword>
<organism evidence="8 9">
    <name type="scientific">Stylosanthes scabra</name>
    <dbReference type="NCBI Taxonomy" id="79078"/>
    <lineage>
        <taxon>Eukaryota</taxon>
        <taxon>Viridiplantae</taxon>
        <taxon>Streptophyta</taxon>
        <taxon>Embryophyta</taxon>
        <taxon>Tracheophyta</taxon>
        <taxon>Spermatophyta</taxon>
        <taxon>Magnoliopsida</taxon>
        <taxon>eudicotyledons</taxon>
        <taxon>Gunneridae</taxon>
        <taxon>Pentapetalae</taxon>
        <taxon>rosids</taxon>
        <taxon>fabids</taxon>
        <taxon>Fabales</taxon>
        <taxon>Fabaceae</taxon>
        <taxon>Papilionoideae</taxon>
        <taxon>50 kb inversion clade</taxon>
        <taxon>dalbergioids sensu lato</taxon>
        <taxon>Dalbergieae</taxon>
        <taxon>Pterocarpus clade</taxon>
        <taxon>Stylosanthes</taxon>
    </lineage>
</organism>
<sequence>MIGFVAAQSIGEPSTQMTLNTFHYAGISAKNVTLGVLIRLTEIINMAKRIETPSLSVHLKPETLCTVIEEDVDFVKLYNEMPDEEVSLERMSPWLLRIELNSEMMVDKKLSMGDIAEQIKLVLHDDLK</sequence>
<keyword evidence="5" id="KW-0862">Zinc</keyword>
<evidence type="ECO:0000313" key="9">
    <source>
        <dbReference type="Proteomes" id="UP001341840"/>
    </source>
</evidence>
<keyword evidence="9" id="KW-1185">Reference proteome</keyword>
<evidence type="ECO:0000256" key="5">
    <source>
        <dbReference type="ARBA" id="ARBA00022833"/>
    </source>
</evidence>
<dbReference type="Gene3D" id="3.30.1360.140">
    <property type="match status" value="1"/>
</dbReference>
<feature type="non-terminal residue" evidence="8">
    <location>
        <position position="128"/>
    </location>
</feature>
<dbReference type="Pfam" id="PF04998">
    <property type="entry name" value="RNA_pol_Rpb1_5"/>
    <property type="match status" value="1"/>
</dbReference>
<evidence type="ECO:0000256" key="6">
    <source>
        <dbReference type="ARBA" id="ARBA00023163"/>
    </source>
</evidence>
<evidence type="ECO:0000256" key="1">
    <source>
        <dbReference type="ARBA" id="ARBA00012418"/>
    </source>
</evidence>
<evidence type="ECO:0000256" key="4">
    <source>
        <dbReference type="ARBA" id="ARBA00022695"/>
    </source>
</evidence>
<evidence type="ECO:0000256" key="3">
    <source>
        <dbReference type="ARBA" id="ARBA00022679"/>
    </source>
</evidence>
<dbReference type="GO" id="GO:0000428">
    <property type="term" value="C:DNA-directed RNA polymerase complex"/>
    <property type="evidence" value="ECO:0007669"/>
    <property type="project" value="UniProtKB-KW"/>
</dbReference>
<keyword evidence="2 8" id="KW-0240">DNA-directed RNA polymerase</keyword>
<protein>
    <recommendedName>
        <fullName evidence="1">DNA-directed RNA polymerase</fullName>
        <ecNumber evidence="1">2.7.7.6</ecNumber>
    </recommendedName>
</protein>
<evidence type="ECO:0000313" key="8">
    <source>
        <dbReference type="EMBL" id="MED6215212.1"/>
    </source>
</evidence>
<dbReference type="GO" id="GO:0003899">
    <property type="term" value="F:DNA-directed RNA polymerase activity"/>
    <property type="evidence" value="ECO:0007669"/>
    <property type="project" value="UniProtKB-EC"/>
</dbReference>
<dbReference type="SUPFAM" id="SSF64484">
    <property type="entry name" value="beta and beta-prime subunits of DNA dependent RNA-polymerase"/>
    <property type="match status" value="1"/>
</dbReference>
<dbReference type="Proteomes" id="UP001341840">
    <property type="component" value="Unassembled WGS sequence"/>
</dbReference>
<dbReference type="InterPro" id="IPR045867">
    <property type="entry name" value="DNA-dir_RpoC_beta_prime"/>
</dbReference>
<keyword evidence="3 8" id="KW-0808">Transferase</keyword>
<dbReference type="InterPro" id="IPR007081">
    <property type="entry name" value="RNA_pol_Rpb1_5"/>
</dbReference>
<proteinExistence type="predicted"/>
<dbReference type="PANTHER" id="PTHR19376">
    <property type="entry name" value="DNA-DIRECTED RNA POLYMERASE"/>
    <property type="match status" value="1"/>
</dbReference>
<dbReference type="PANTHER" id="PTHR19376:SF37">
    <property type="entry name" value="DNA-DIRECTED RNA POLYMERASE II SUBUNIT RPB1"/>
    <property type="match status" value="1"/>
</dbReference>
<comment type="caution">
    <text evidence="8">The sequence shown here is derived from an EMBL/GenBank/DDBJ whole genome shotgun (WGS) entry which is preliminary data.</text>
</comment>
<dbReference type="EC" id="2.7.7.6" evidence="1"/>
<feature type="domain" description="RNA polymerase Rpb1" evidence="7">
    <location>
        <begin position="1"/>
        <end position="68"/>
    </location>
</feature>
<gene>
    <name evidence="8" type="primary">RPB1_8</name>
    <name evidence="8" type="ORF">PIB30_111214</name>
</gene>
<keyword evidence="6" id="KW-0804">Transcription</keyword>
<dbReference type="EMBL" id="JASCZI010248544">
    <property type="protein sequence ID" value="MED6215212.1"/>
    <property type="molecule type" value="Genomic_DNA"/>
</dbReference>